<feature type="compositionally biased region" description="Polar residues" evidence="1">
    <location>
        <begin position="83"/>
        <end position="98"/>
    </location>
</feature>
<feature type="region of interest" description="Disordered" evidence="1">
    <location>
        <begin position="74"/>
        <end position="116"/>
    </location>
</feature>
<gene>
    <name evidence="2" type="ORF">F7725_026086</name>
</gene>
<evidence type="ECO:0000313" key="2">
    <source>
        <dbReference type="EMBL" id="KAF3832421.1"/>
    </source>
</evidence>
<dbReference type="AlphaFoldDB" id="A0A7J5X627"/>
<organism evidence="2 3">
    <name type="scientific">Dissostichus mawsoni</name>
    <name type="common">Antarctic cod</name>
    <dbReference type="NCBI Taxonomy" id="36200"/>
    <lineage>
        <taxon>Eukaryota</taxon>
        <taxon>Metazoa</taxon>
        <taxon>Chordata</taxon>
        <taxon>Craniata</taxon>
        <taxon>Vertebrata</taxon>
        <taxon>Euteleostomi</taxon>
        <taxon>Actinopterygii</taxon>
        <taxon>Neopterygii</taxon>
        <taxon>Teleostei</taxon>
        <taxon>Neoteleostei</taxon>
        <taxon>Acanthomorphata</taxon>
        <taxon>Eupercaria</taxon>
        <taxon>Perciformes</taxon>
        <taxon>Notothenioidei</taxon>
        <taxon>Nototheniidae</taxon>
        <taxon>Dissostichus</taxon>
    </lineage>
</organism>
<dbReference type="EMBL" id="JAAKFY010000027">
    <property type="protein sequence ID" value="KAF3832421.1"/>
    <property type="molecule type" value="Genomic_DNA"/>
</dbReference>
<evidence type="ECO:0000256" key="1">
    <source>
        <dbReference type="SAM" id="MobiDB-lite"/>
    </source>
</evidence>
<feature type="region of interest" description="Disordered" evidence="1">
    <location>
        <begin position="137"/>
        <end position="182"/>
    </location>
</feature>
<feature type="region of interest" description="Disordered" evidence="1">
    <location>
        <begin position="1"/>
        <end position="58"/>
    </location>
</feature>
<accession>A0A7J5X627</accession>
<evidence type="ECO:0000313" key="3">
    <source>
        <dbReference type="Proteomes" id="UP000518266"/>
    </source>
</evidence>
<comment type="caution">
    <text evidence="2">The sequence shown here is derived from an EMBL/GenBank/DDBJ whole genome shotgun (WGS) entry which is preliminary data.</text>
</comment>
<reference evidence="2 3" key="1">
    <citation type="submission" date="2020-03" db="EMBL/GenBank/DDBJ databases">
        <title>Dissostichus mawsoni Genome sequencing and assembly.</title>
        <authorList>
            <person name="Park H."/>
        </authorList>
    </citation>
    <scope>NUCLEOTIDE SEQUENCE [LARGE SCALE GENOMIC DNA]</scope>
    <source>
        <strain evidence="2">DM0001</strain>
        <tissue evidence="2">Muscle</tissue>
    </source>
</reference>
<protein>
    <submittedName>
        <fullName evidence="2">Uncharacterized protein</fullName>
    </submittedName>
</protein>
<sequence>MSVSQPAQLNEVKQVHTKRNRNDAPVSLELPHNRMDMPRPQKTPSERKTTTDDIQTPSTHCGVQVAIGKMTQDTWDHSRGSNESHTVLITDVQKSPFKSTGGGENTSGVEQSQADTAIKTVEGTEIQVDEKLKHNEAGKLLVQSDSMAPNEKIDEMETESPTLHMTEHTGTEKPKDAADNRL</sequence>
<dbReference type="Proteomes" id="UP000518266">
    <property type="component" value="Unassembled WGS sequence"/>
</dbReference>
<feature type="compositionally biased region" description="Basic and acidic residues" evidence="1">
    <location>
        <begin position="31"/>
        <end position="51"/>
    </location>
</feature>
<name>A0A7J5X627_DISMA</name>
<feature type="compositionally biased region" description="Basic and acidic residues" evidence="1">
    <location>
        <begin position="165"/>
        <end position="182"/>
    </location>
</feature>
<proteinExistence type="predicted"/>
<feature type="compositionally biased region" description="Polar residues" evidence="1">
    <location>
        <begin position="106"/>
        <end position="115"/>
    </location>
</feature>
<keyword evidence="3" id="KW-1185">Reference proteome</keyword>